<name>A0A1E5PGP3_9ACTN</name>
<gene>
    <name evidence="2" type="ORF">AS594_33535</name>
</gene>
<dbReference type="Proteomes" id="UP000095759">
    <property type="component" value="Unassembled WGS sequence"/>
</dbReference>
<keyword evidence="3" id="KW-1185">Reference proteome</keyword>
<dbReference type="AlphaFoldDB" id="A0A1E5PGP3"/>
<evidence type="ECO:0000256" key="1">
    <source>
        <dbReference type="SAM" id="MobiDB-lite"/>
    </source>
</evidence>
<protein>
    <submittedName>
        <fullName evidence="2">Uncharacterized protein</fullName>
    </submittedName>
</protein>
<comment type="caution">
    <text evidence="2">The sequence shown here is derived from an EMBL/GenBank/DDBJ whole genome shotgun (WGS) entry which is preliminary data.</text>
</comment>
<organism evidence="2 3">
    <name type="scientific">Streptomyces agglomeratus</name>
    <dbReference type="NCBI Taxonomy" id="285458"/>
    <lineage>
        <taxon>Bacteria</taxon>
        <taxon>Bacillati</taxon>
        <taxon>Actinomycetota</taxon>
        <taxon>Actinomycetes</taxon>
        <taxon>Kitasatosporales</taxon>
        <taxon>Streptomycetaceae</taxon>
        <taxon>Streptomyces</taxon>
    </lineage>
</organism>
<evidence type="ECO:0000313" key="3">
    <source>
        <dbReference type="Proteomes" id="UP000095759"/>
    </source>
</evidence>
<proteinExistence type="predicted"/>
<reference evidence="2 3" key="1">
    <citation type="submission" date="2016-08" db="EMBL/GenBank/DDBJ databases">
        <title>Complete genome sequence of Streptomyces agglomeratus strain 6-3-2, a novel anti-MRSA actinomycete isolated from Wuli of Tebit, China.</title>
        <authorList>
            <person name="Chen X."/>
        </authorList>
    </citation>
    <scope>NUCLEOTIDE SEQUENCE [LARGE SCALE GENOMIC DNA]</scope>
    <source>
        <strain evidence="2 3">6-3-2</strain>
    </source>
</reference>
<accession>A0A1E5PGP3</accession>
<feature type="region of interest" description="Disordered" evidence="1">
    <location>
        <begin position="198"/>
        <end position="222"/>
    </location>
</feature>
<dbReference type="RefSeq" id="WP_069930128.1">
    <property type="nucleotide sequence ID" value="NZ_MEHI01000001.1"/>
</dbReference>
<sequence length="234" mass="25190">MVMARHLYASAPVVDGLPLLNEPGFWAAHLAELCEGLPVEGFGVDAADAGAVLERLESKAAWPVLTVPLAQGHSIIVHYNNAEEYSSTDYFLVHPDWRWDLVLASTDQDRIGPGLCWPELAALLQSPPGAVGVTDTHQRLLLLLPVLGDANVPAQAVTMLVNALRTVGAPDDCEALARHLLGAHPMWGTSSWSYDHDERSWTCNGEHSPRSDPLGEGLPGTQRAALERCLTPGT</sequence>
<evidence type="ECO:0000313" key="2">
    <source>
        <dbReference type="EMBL" id="OEJ28666.1"/>
    </source>
</evidence>
<dbReference type="EMBL" id="MEHJ01000001">
    <property type="protein sequence ID" value="OEJ28666.1"/>
    <property type="molecule type" value="Genomic_DNA"/>
</dbReference>
<dbReference type="OrthoDB" id="3295168at2"/>